<proteinExistence type="predicted"/>
<protein>
    <submittedName>
        <fullName evidence="2">PIN-like domain-containing protein</fullName>
    </submittedName>
</protein>
<reference evidence="2 3" key="1">
    <citation type="submission" date="2024-10" db="EMBL/GenBank/DDBJ databases">
        <title>The Natural Products Discovery Center: Release of the First 8490 Sequenced Strains for Exploring Actinobacteria Biosynthetic Diversity.</title>
        <authorList>
            <person name="Kalkreuter E."/>
            <person name="Kautsar S.A."/>
            <person name="Yang D."/>
            <person name="Bader C.D."/>
            <person name="Teijaro C.N."/>
            <person name="Fluegel L."/>
            <person name="Davis C.M."/>
            <person name="Simpson J.R."/>
            <person name="Lauterbach L."/>
            <person name="Steele A.D."/>
            <person name="Gui C."/>
            <person name="Meng S."/>
            <person name="Li G."/>
            <person name="Viehrig K."/>
            <person name="Ye F."/>
            <person name="Su P."/>
            <person name="Kiefer A.F."/>
            <person name="Nichols A."/>
            <person name="Cepeda A.J."/>
            <person name="Yan W."/>
            <person name="Fan B."/>
            <person name="Jiang Y."/>
            <person name="Adhikari A."/>
            <person name="Zheng C.-J."/>
            <person name="Schuster L."/>
            <person name="Cowan T.M."/>
            <person name="Smanski M.J."/>
            <person name="Chevrette M.G."/>
            <person name="De Carvalho L.P.S."/>
            <person name="Shen B."/>
        </authorList>
    </citation>
    <scope>NUCLEOTIDE SEQUENCE [LARGE SCALE GENOMIC DNA]</scope>
    <source>
        <strain evidence="2 3">NPDC020568</strain>
    </source>
</reference>
<name>A0ABW7TX20_9NOCA</name>
<comment type="caution">
    <text evidence="2">The sequence shown here is derived from an EMBL/GenBank/DDBJ whole genome shotgun (WGS) entry which is preliminary data.</text>
</comment>
<evidence type="ECO:0000259" key="1">
    <source>
        <dbReference type="Pfam" id="PF18476"/>
    </source>
</evidence>
<keyword evidence="3" id="KW-1185">Reference proteome</keyword>
<evidence type="ECO:0000313" key="3">
    <source>
        <dbReference type="Proteomes" id="UP001611263"/>
    </source>
</evidence>
<evidence type="ECO:0000313" key="2">
    <source>
        <dbReference type="EMBL" id="MFI1465584.1"/>
    </source>
</evidence>
<dbReference type="Proteomes" id="UP001611263">
    <property type="component" value="Unassembled WGS sequence"/>
</dbReference>
<dbReference type="RefSeq" id="WP_396890896.1">
    <property type="nucleotide sequence ID" value="NZ_JBIRUQ010000024.1"/>
</dbReference>
<sequence length="182" mass="19974">MNGLYDGEFIGYRAASNDDLETALGEAIVAIDANVLLDLYRFRPRTSQDLIKTLESLGDRLVVPHQALREFWRHRQRSHGSPHGATKTATDLVAKGGRTAGDALTVWAKAVGVDDGELSDLLARVDGFVSDVQGRIQDFVRDTKSERDGDSILDQLESLLAGRVTPPLADDEWLECVAEANR</sequence>
<feature type="domain" description="PIN like" evidence="1">
    <location>
        <begin position="28"/>
        <end position="182"/>
    </location>
</feature>
<dbReference type="EMBL" id="JBIRUQ010000024">
    <property type="protein sequence ID" value="MFI1465584.1"/>
    <property type="molecule type" value="Genomic_DNA"/>
</dbReference>
<dbReference type="Pfam" id="PF18476">
    <property type="entry name" value="PIN_8"/>
    <property type="match status" value="1"/>
</dbReference>
<dbReference type="InterPro" id="IPR041578">
    <property type="entry name" value="PIN_8"/>
</dbReference>
<accession>A0ABW7TX20</accession>
<gene>
    <name evidence="2" type="ORF">ACH4WX_33180</name>
</gene>
<organism evidence="2 3">
    <name type="scientific">Nocardia carnea</name>
    <dbReference type="NCBI Taxonomy" id="37328"/>
    <lineage>
        <taxon>Bacteria</taxon>
        <taxon>Bacillati</taxon>
        <taxon>Actinomycetota</taxon>
        <taxon>Actinomycetes</taxon>
        <taxon>Mycobacteriales</taxon>
        <taxon>Nocardiaceae</taxon>
        <taxon>Nocardia</taxon>
    </lineage>
</organism>